<feature type="domain" description="SpaA-like prealbumin fold" evidence="6">
    <location>
        <begin position="802"/>
        <end position="890"/>
    </location>
</feature>
<feature type="domain" description="SpaA-like prealbumin fold" evidence="6">
    <location>
        <begin position="436"/>
        <end position="523"/>
    </location>
</feature>
<keyword evidence="3" id="KW-0732">Signal</keyword>
<feature type="domain" description="SpaA-like prealbumin fold" evidence="6">
    <location>
        <begin position="894"/>
        <end position="977"/>
    </location>
</feature>
<dbReference type="Pfam" id="PF20597">
    <property type="entry name" value="pAdhesive_15"/>
    <property type="match status" value="1"/>
</dbReference>
<evidence type="ECO:0000256" key="3">
    <source>
        <dbReference type="ARBA" id="ARBA00022729"/>
    </source>
</evidence>
<dbReference type="RefSeq" id="WP_098778265.1">
    <property type="nucleotide sequence ID" value="NZ_NUHO01000085.1"/>
</dbReference>
<evidence type="ECO:0000256" key="2">
    <source>
        <dbReference type="ARBA" id="ARBA00022525"/>
    </source>
</evidence>
<feature type="domain" description="Choice-of-anchor A" evidence="7">
    <location>
        <begin position="44"/>
        <end position="326"/>
    </location>
</feature>
<feature type="domain" description="SpaA-like prealbumin fold" evidence="6">
    <location>
        <begin position="530"/>
        <end position="617"/>
    </location>
</feature>
<dbReference type="Gene3D" id="2.60.40.10">
    <property type="entry name" value="Immunoglobulins"/>
    <property type="match status" value="11"/>
</dbReference>
<keyword evidence="5" id="KW-1133">Transmembrane helix</keyword>
<organism evidence="8 9">
    <name type="scientific">Bacillus cereus</name>
    <dbReference type="NCBI Taxonomy" id="1396"/>
    <lineage>
        <taxon>Bacteria</taxon>
        <taxon>Bacillati</taxon>
        <taxon>Bacillota</taxon>
        <taxon>Bacilli</taxon>
        <taxon>Bacillales</taxon>
        <taxon>Bacillaceae</taxon>
        <taxon>Bacillus</taxon>
        <taxon>Bacillus cereus group</taxon>
    </lineage>
</organism>
<feature type="domain" description="SpaA-like prealbumin fold" evidence="6">
    <location>
        <begin position="1077"/>
        <end position="1164"/>
    </location>
</feature>
<keyword evidence="2" id="KW-0964">Secreted</keyword>
<evidence type="ECO:0000256" key="4">
    <source>
        <dbReference type="SAM" id="MobiDB-lite"/>
    </source>
</evidence>
<keyword evidence="5" id="KW-0472">Membrane</keyword>
<feature type="domain" description="SpaA-like prealbumin fold" evidence="6">
    <location>
        <begin position="982"/>
        <end position="1069"/>
    </location>
</feature>
<dbReference type="Proteomes" id="UP000222054">
    <property type="component" value="Unassembled WGS sequence"/>
</dbReference>
<keyword evidence="5" id="KW-0812">Transmembrane</keyword>
<evidence type="ECO:0008006" key="10">
    <source>
        <dbReference type="Google" id="ProtNLM"/>
    </source>
</evidence>
<comment type="caution">
    <text evidence="8">The sequence shown here is derived from an EMBL/GenBank/DDBJ whole genome shotgun (WGS) entry which is preliminary data.</text>
</comment>
<feature type="transmembrane region" description="Helical" evidence="5">
    <location>
        <begin position="12"/>
        <end position="32"/>
    </location>
</feature>
<evidence type="ECO:0000259" key="7">
    <source>
        <dbReference type="Pfam" id="PF20597"/>
    </source>
</evidence>
<gene>
    <name evidence="8" type="ORF">CN958_20655</name>
</gene>
<name>A0A2B9DRV7_BACCE</name>
<feature type="domain" description="SpaA-like prealbumin fold" evidence="6">
    <location>
        <begin position="620"/>
        <end position="708"/>
    </location>
</feature>
<sequence length="1420" mass="155266">MRKSFNQKVKKISSSFIVVLLICMNFLIHLPFKAEAATTELKGLGDVSYYNAIIFGDHSATSADIEGAMAVQKNMNASSYTVLAAATGANNLAGATWKDEGYPSLLLGGQFTKAGAGQVIIQDGTVAMTKDGDPEGAMKASYDRISYKEQAEIDAKFKEFRKDVDGVIGDAGQLQTDKPKLNMSFGIGEDVNNPNIYVSSGLTGKKIFDVKDVYLPNVNNKDFIVIYSDAEEVNFGSGAILYDTRNTGMAADLINTSQAYDPNSTFTELASKVIWVFPNATKITTKGYGVVGSVFAPNAVVETKGGSINGQAYVGGLHQRDGFEVHNFKFNWPKWNKPVVEKGNLQIKKVDANDENIVLKDAKFDVIDKDNNVVATVTTNEKGIAEIKDLPLGDYFVKEISAPEGYIKVDTPVKVTIDSTNVIEIVMKNTKKVENGQFKLLKKDSESGQLLPGAKFDVIDKDGNVVETIITDGKGAALSKQLPVGTYTLKEVEAPKGYELSSSSVRVDVEANKVVTVDVLNKKIVEKVTGQFEIVKVDAKDKTKVLSDAEFEVYKDGKKIDTLRTDKTGKVISKKLEPGKYTLKETKAPEGYKLLKEEIEVVVEANKVVQVQVENAKELGSLQVIKKDAESGKVLEGAEFRLKNENGQVVGEAKTTNKDGVVAFENLLPGKYTLEETKAPEGYKAVELKVEVNVVANEVVKQEVMNEKILGQLEIVKVDANDKTKLLSDAEFTVYKDGKKVAELKTDESGKAMSPKLPLGEYTVKETKAPAGYKISNKEWKVTIQNEKEVVKVEAENEKLLGSLQIIKTDDKDQAKRLAGAVFTLKDAKGNVVKEKITTDKSGTVKVEGLVPGEYTLEETKAPEGYELTKQVIHVTVDGEKVVDVKVTNSKSLGQFEIVKVDANDKTKLLSDAEFEVYKDGKKVETLQTDKTGKVISGKLELGKYTLKETKAPQGYKLLKEEIEVVVEANKVVQVENAKELGSLQVIKKDAESGKVLEEAEFKLKNENGQVVGEAKTTNKDGVVTFENLVPGKYTLEETKAPEGYKALEVTVEVNVVANEVAKQEVLNEKVKENVTGQFEIVKVDAKDKTKLLSDAEFEVYKDGEKIDTLRTDKTGKVISKKLEPGKYTLKETKAPEGYKLLKEEIEVVVEANKVVQVQVENAKELGSLQVIKKDAESGKVLVGAEFKLKNEAGQVVGEAKTTDKDGVVTFENLVPGKYTLEETKAPEGYKALEVTVEVNIVANEVVKQEVLNEKVREKVTGQVEITKVDANDTNKTLAGAVFEILKDGTKIDTLTTDKNGKATSKKLEPGDYILKEVQAPEGYTLSNKEIKFTISNQKIEVIKLQITNQKEPGGGTESPGEGTENSSEEVGKPNLPEKEQGGSNNQKLPATGHNTNYLPFIGVILVLLGIRLRFMIKNS</sequence>
<dbReference type="NCBIfam" id="TIGR04215">
    <property type="entry name" value="choice_anch_A"/>
    <property type="match status" value="1"/>
</dbReference>
<feature type="domain" description="SpaA-like prealbumin fold" evidence="6">
    <location>
        <begin position="1262"/>
        <end position="1351"/>
    </location>
</feature>
<accession>A0A2B9DRV7</accession>
<feature type="transmembrane region" description="Helical" evidence="5">
    <location>
        <begin position="1398"/>
        <end position="1417"/>
    </location>
</feature>
<dbReference type="InterPro" id="IPR041033">
    <property type="entry name" value="SpaA_PFL_dom_1"/>
</dbReference>
<dbReference type="SUPFAM" id="SSF49478">
    <property type="entry name" value="Cna protein B-type domain"/>
    <property type="match status" value="11"/>
</dbReference>
<evidence type="ECO:0000256" key="5">
    <source>
        <dbReference type="SAM" id="Phobius"/>
    </source>
</evidence>
<evidence type="ECO:0000313" key="8">
    <source>
        <dbReference type="EMBL" id="PGM90732.1"/>
    </source>
</evidence>
<feature type="region of interest" description="Disordered" evidence="4">
    <location>
        <begin position="1347"/>
        <end position="1393"/>
    </location>
</feature>
<feature type="compositionally biased region" description="Basic and acidic residues" evidence="4">
    <location>
        <begin position="1370"/>
        <end position="1381"/>
    </location>
</feature>
<dbReference type="Pfam" id="PF17802">
    <property type="entry name" value="SpaA"/>
    <property type="match status" value="11"/>
</dbReference>
<reference evidence="8 9" key="1">
    <citation type="submission" date="2017-09" db="EMBL/GenBank/DDBJ databases">
        <title>Large-scale bioinformatics analysis of Bacillus genomes uncovers conserved roles of natural products in bacterial physiology.</title>
        <authorList>
            <consortium name="Agbiome Team Llc"/>
            <person name="Bleich R.M."/>
            <person name="Grubbs K.J."/>
            <person name="Santa Maria K.C."/>
            <person name="Allen S.E."/>
            <person name="Farag S."/>
            <person name="Shank E.A."/>
            <person name="Bowers A."/>
        </authorList>
    </citation>
    <scope>NUCLEOTIDE SEQUENCE [LARGE SCALE GENOMIC DNA]</scope>
    <source>
        <strain evidence="8 9">AFS053130</strain>
    </source>
</reference>
<dbReference type="PANTHER" id="PTHR36108:SF13">
    <property type="entry name" value="COLOSSIN-B-RELATED"/>
    <property type="match status" value="1"/>
</dbReference>
<feature type="compositionally biased region" description="Polar residues" evidence="4">
    <location>
        <begin position="1382"/>
        <end position="1393"/>
    </location>
</feature>
<dbReference type="InterPro" id="IPR013783">
    <property type="entry name" value="Ig-like_fold"/>
</dbReference>
<dbReference type="PANTHER" id="PTHR36108">
    <property type="entry name" value="COLOSSIN-B-RELATED"/>
    <property type="match status" value="1"/>
</dbReference>
<proteinExistence type="inferred from homology"/>
<comment type="similarity">
    <text evidence="1">Belongs to the serine-aspartate repeat-containing protein (SDr) family.</text>
</comment>
<evidence type="ECO:0000256" key="1">
    <source>
        <dbReference type="ARBA" id="ARBA00007257"/>
    </source>
</evidence>
<dbReference type="InterPro" id="IPR026588">
    <property type="entry name" value="Choice_anch_A"/>
</dbReference>
<evidence type="ECO:0000313" key="9">
    <source>
        <dbReference type="Proteomes" id="UP000222054"/>
    </source>
</evidence>
<dbReference type="EMBL" id="NUHO01000085">
    <property type="protein sequence ID" value="PGM90732.1"/>
    <property type="molecule type" value="Genomic_DNA"/>
</dbReference>
<evidence type="ECO:0000259" key="6">
    <source>
        <dbReference type="Pfam" id="PF17802"/>
    </source>
</evidence>
<feature type="domain" description="SpaA-like prealbumin fold" evidence="6">
    <location>
        <begin position="1167"/>
        <end position="1254"/>
    </location>
</feature>
<feature type="domain" description="SpaA-like prealbumin fold" evidence="6">
    <location>
        <begin position="711"/>
        <end position="799"/>
    </location>
</feature>
<feature type="domain" description="SpaA-like prealbumin fold" evidence="6">
    <location>
        <begin position="343"/>
        <end position="431"/>
    </location>
</feature>
<protein>
    <recommendedName>
        <fullName evidence="10">Adhesin</fullName>
    </recommendedName>
</protein>